<keyword evidence="2" id="KW-0698">rRNA processing</keyword>
<protein>
    <submittedName>
        <fullName evidence="7">Rrna small subunit 7-methylguanosine (M7g) methyltransferase gidb</fullName>
    </submittedName>
</protein>
<dbReference type="PANTHER" id="PTHR31760:SF0">
    <property type="entry name" value="S-ADENOSYL-L-METHIONINE-DEPENDENT METHYLTRANSFERASES SUPERFAMILY PROTEIN"/>
    <property type="match status" value="1"/>
</dbReference>
<dbReference type="Gene3D" id="3.40.50.150">
    <property type="entry name" value="Vaccinia Virus protein VP39"/>
    <property type="match status" value="1"/>
</dbReference>
<dbReference type="InterPro" id="IPR029063">
    <property type="entry name" value="SAM-dependent_MTases_sf"/>
</dbReference>
<evidence type="ECO:0000256" key="5">
    <source>
        <dbReference type="ARBA" id="ARBA00022691"/>
    </source>
</evidence>
<dbReference type="HAMAP" id="MF_00074">
    <property type="entry name" value="16SrRNA_methyltr_G"/>
    <property type="match status" value="1"/>
</dbReference>
<organism evidence="7">
    <name type="scientific">hydrocarbon metagenome</name>
    <dbReference type="NCBI Taxonomy" id="938273"/>
    <lineage>
        <taxon>unclassified sequences</taxon>
        <taxon>metagenomes</taxon>
        <taxon>ecological metagenomes</taxon>
    </lineage>
</organism>
<evidence type="ECO:0000256" key="1">
    <source>
        <dbReference type="ARBA" id="ARBA00022490"/>
    </source>
</evidence>
<accession>A0A0W8E2A8</accession>
<name>A0A0W8E2A8_9ZZZZ</name>
<dbReference type="GO" id="GO:0070043">
    <property type="term" value="F:rRNA (guanine-N7-)-methyltransferase activity"/>
    <property type="evidence" value="ECO:0007669"/>
    <property type="project" value="TreeGrafter"/>
</dbReference>
<evidence type="ECO:0000256" key="2">
    <source>
        <dbReference type="ARBA" id="ARBA00022552"/>
    </source>
</evidence>
<dbReference type="PANTHER" id="PTHR31760">
    <property type="entry name" value="S-ADENOSYL-L-METHIONINE-DEPENDENT METHYLTRANSFERASES SUPERFAMILY PROTEIN"/>
    <property type="match status" value="1"/>
</dbReference>
<dbReference type="SUPFAM" id="SSF53335">
    <property type="entry name" value="S-adenosyl-L-methionine-dependent methyltransferases"/>
    <property type="match status" value="1"/>
</dbReference>
<evidence type="ECO:0000256" key="4">
    <source>
        <dbReference type="ARBA" id="ARBA00022679"/>
    </source>
</evidence>
<feature type="region of interest" description="Disordered" evidence="6">
    <location>
        <begin position="196"/>
        <end position="215"/>
    </location>
</feature>
<dbReference type="NCBIfam" id="TIGR00138">
    <property type="entry name" value="rsmG_gidB"/>
    <property type="match status" value="1"/>
</dbReference>
<reference evidence="7" key="1">
    <citation type="journal article" date="2015" name="Proc. Natl. Acad. Sci. U.S.A.">
        <title>Networks of energetic and metabolic interactions define dynamics in microbial communities.</title>
        <authorList>
            <person name="Embree M."/>
            <person name="Liu J.K."/>
            <person name="Al-Bassam M.M."/>
            <person name="Zengler K."/>
        </authorList>
    </citation>
    <scope>NUCLEOTIDE SEQUENCE</scope>
</reference>
<dbReference type="GO" id="GO:0005829">
    <property type="term" value="C:cytosol"/>
    <property type="evidence" value="ECO:0007669"/>
    <property type="project" value="TreeGrafter"/>
</dbReference>
<evidence type="ECO:0000256" key="6">
    <source>
        <dbReference type="SAM" id="MobiDB-lite"/>
    </source>
</evidence>
<dbReference type="InterPro" id="IPR003682">
    <property type="entry name" value="rRNA_ssu_MeTfrase_G"/>
</dbReference>
<dbReference type="EMBL" id="LNQE01001917">
    <property type="protein sequence ID" value="KUG02577.1"/>
    <property type="molecule type" value="Genomic_DNA"/>
</dbReference>
<dbReference type="FunFam" id="3.40.50.150:FF:000041">
    <property type="entry name" value="Ribosomal RNA small subunit methyltransferase G"/>
    <property type="match status" value="1"/>
</dbReference>
<comment type="caution">
    <text evidence="7">The sequence shown here is derived from an EMBL/GenBank/DDBJ whole genome shotgun (WGS) entry which is preliminary data.</text>
</comment>
<sequence length="215" mass="24955">MENNVKQYKNFLLQENDKTNLVSRKTVAEEIDMHIEDSQKVFERWSLEKQEIIDVGSGAGFPGLIMAISRQENTYTLLESELKKYQFLSQAVQLLKMSHVQVIRGRAEELGHDNAYREHFDVATSRAVAAMRVVIEYCLPLTRVGGMVLLWKGPRYEEEIEQSTHALKVLGGKVEEIYLYQLGEDRQRAIIQIRKHQQTPERYPRRTGLPVKRPL</sequence>
<dbReference type="Pfam" id="PF02527">
    <property type="entry name" value="GidB"/>
    <property type="match status" value="1"/>
</dbReference>
<keyword evidence="3 7" id="KW-0489">Methyltransferase</keyword>
<dbReference type="CDD" id="cd02440">
    <property type="entry name" value="AdoMet_MTases"/>
    <property type="match status" value="1"/>
</dbReference>
<keyword evidence="4 7" id="KW-0808">Transferase</keyword>
<gene>
    <name evidence="7" type="ORF">ASZ90_020079</name>
</gene>
<dbReference type="AlphaFoldDB" id="A0A0W8E2A8"/>
<dbReference type="PIRSF" id="PIRSF003078">
    <property type="entry name" value="GidB"/>
    <property type="match status" value="1"/>
</dbReference>
<keyword evidence="1" id="KW-0963">Cytoplasm</keyword>
<evidence type="ECO:0000256" key="3">
    <source>
        <dbReference type="ARBA" id="ARBA00022603"/>
    </source>
</evidence>
<proteinExistence type="inferred from homology"/>
<keyword evidence="5" id="KW-0949">S-adenosyl-L-methionine</keyword>
<evidence type="ECO:0000313" key="7">
    <source>
        <dbReference type="EMBL" id="KUG02577.1"/>
    </source>
</evidence>